<dbReference type="AlphaFoldDB" id="A0A8I0T517"/>
<feature type="signal peptide" evidence="1">
    <location>
        <begin position="1"/>
        <end position="24"/>
    </location>
</feature>
<dbReference type="Proteomes" id="UP000660708">
    <property type="component" value="Unassembled WGS sequence"/>
</dbReference>
<evidence type="ECO:0008006" key="4">
    <source>
        <dbReference type="Google" id="ProtNLM"/>
    </source>
</evidence>
<sequence>MQNLTLLRCLAIALVALQSSAVDALEIQVLDNDKQPLANAAVWLEGEGVAHLAPENGFKMEQKDKSFVPHILMVPTGAQVSFPNLDSILHHVYSFSPAKPFELKLYRDDPKKVLFDKAGIVELGCNIHDWMLGYIVVVDSPLFAVTDSNGYVTLDLDLGQAGALQLHVWHERFENLEQVEQHQLSGLSNTSSITYQLKQTLIAPLQDFSDGFDDY</sequence>
<accession>A0A8I0T517</accession>
<feature type="chain" id="PRO_5034078587" description="Methylamine utilization protein" evidence="1">
    <location>
        <begin position="25"/>
        <end position="215"/>
    </location>
</feature>
<proteinExistence type="predicted"/>
<dbReference type="CDD" id="cd04221">
    <property type="entry name" value="MauL"/>
    <property type="match status" value="1"/>
</dbReference>
<dbReference type="SUPFAM" id="SSF49503">
    <property type="entry name" value="Cupredoxins"/>
    <property type="match status" value="1"/>
</dbReference>
<name>A0A8I0T517_9GAMM</name>
<protein>
    <recommendedName>
        <fullName evidence="4">Methylamine utilization protein</fullName>
    </recommendedName>
</protein>
<keyword evidence="1" id="KW-0732">Signal</keyword>
<evidence type="ECO:0000256" key="1">
    <source>
        <dbReference type="SAM" id="SignalP"/>
    </source>
</evidence>
<dbReference type="Gene3D" id="2.60.40.420">
    <property type="entry name" value="Cupredoxins - blue copper proteins"/>
    <property type="match status" value="1"/>
</dbReference>
<gene>
    <name evidence="2" type="ORF">PPEP_a3104</name>
</gene>
<comment type="caution">
    <text evidence="2">The sequence shown here is derived from an EMBL/GenBank/DDBJ whole genome shotgun (WGS) entry which is preliminary data.</text>
</comment>
<reference evidence="2 3" key="1">
    <citation type="submission" date="2015-06" db="EMBL/GenBank/DDBJ databases">
        <title>Genome sequence of Pseudoalteromonas peptidolytica.</title>
        <authorList>
            <person name="Xie B.-B."/>
            <person name="Rong J.-C."/>
            <person name="Qin Q.-L."/>
            <person name="Zhang Y.-Z."/>
        </authorList>
    </citation>
    <scope>NUCLEOTIDE SEQUENCE [LARGE SCALE GENOMIC DNA]</scope>
    <source>
        <strain evidence="2 3">F12-50-A1</strain>
    </source>
</reference>
<dbReference type="RefSeq" id="WP_147389772.1">
    <property type="nucleotide sequence ID" value="NZ_AQHF01000030.1"/>
</dbReference>
<keyword evidence="3" id="KW-1185">Reference proteome</keyword>
<dbReference type="InterPro" id="IPR034242">
    <property type="entry name" value="MauL"/>
</dbReference>
<dbReference type="InterPro" id="IPR008972">
    <property type="entry name" value="Cupredoxin"/>
</dbReference>
<organism evidence="2 3">
    <name type="scientific">Pseudoalteromonas peptidolytica F12-50-A1</name>
    <dbReference type="NCBI Taxonomy" id="1315280"/>
    <lineage>
        <taxon>Bacteria</taxon>
        <taxon>Pseudomonadati</taxon>
        <taxon>Pseudomonadota</taxon>
        <taxon>Gammaproteobacteria</taxon>
        <taxon>Alteromonadales</taxon>
        <taxon>Pseudoalteromonadaceae</taxon>
        <taxon>Pseudoalteromonas</taxon>
    </lineage>
</organism>
<dbReference type="EMBL" id="AQHF01000030">
    <property type="protein sequence ID" value="MBE0348016.1"/>
    <property type="molecule type" value="Genomic_DNA"/>
</dbReference>
<evidence type="ECO:0000313" key="2">
    <source>
        <dbReference type="EMBL" id="MBE0348016.1"/>
    </source>
</evidence>
<evidence type="ECO:0000313" key="3">
    <source>
        <dbReference type="Proteomes" id="UP000660708"/>
    </source>
</evidence>